<name>A0ABU1IW63_9BACL</name>
<evidence type="ECO:0000313" key="2">
    <source>
        <dbReference type="Proteomes" id="UP001185028"/>
    </source>
</evidence>
<sequence>MKNTATATIIETAQQTADKLIVELQHTYPGVNFTLLANEEMDIPNDEAPHIIIKWLDGPTEMAVYKTARPYQSTEDGRIEAPMGYYIRDQHFIGAYYIVPERELSTERKAAVMKVAESFGYTEKTVCGFQMDLWEEELVANGKLSK</sequence>
<evidence type="ECO:0000313" key="1">
    <source>
        <dbReference type="EMBL" id="MDR6243495.1"/>
    </source>
</evidence>
<keyword evidence="2" id="KW-1185">Reference proteome</keyword>
<dbReference type="RefSeq" id="WP_188773679.1">
    <property type="nucleotide sequence ID" value="NZ_BMMB01000001.1"/>
</dbReference>
<comment type="caution">
    <text evidence="1">The sequence shown here is derived from an EMBL/GenBank/DDBJ whole genome shotgun (WGS) entry which is preliminary data.</text>
</comment>
<organism evidence="1 2">
    <name type="scientific">Paenibacillus hunanensis</name>
    <dbReference type="NCBI Taxonomy" id="539262"/>
    <lineage>
        <taxon>Bacteria</taxon>
        <taxon>Bacillati</taxon>
        <taxon>Bacillota</taxon>
        <taxon>Bacilli</taxon>
        <taxon>Bacillales</taxon>
        <taxon>Paenibacillaceae</taxon>
        <taxon>Paenibacillus</taxon>
    </lineage>
</organism>
<proteinExistence type="predicted"/>
<dbReference type="EMBL" id="JAVDQH010000004">
    <property type="protein sequence ID" value="MDR6243495.1"/>
    <property type="molecule type" value="Genomic_DNA"/>
</dbReference>
<reference evidence="1 2" key="1">
    <citation type="submission" date="2023-07" db="EMBL/GenBank/DDBJ databases">
        <title>Genomic Encyclopedia of Type Strains, Phase IV (KMG-IV): sequencing the most valuable type-strain genomes for metagenomic binning, comparative biology and taxonomic classification.</title>
        <authorList>
            <person name="Goeker M."/>
        </authorList>
    </citation>
    <scope>NUCLEOTIDE SEQUENCE [LARGE SCALE GENOMIC DNA]</scope>
    <source>
        <strain evidence="1 2">DSM 22170</strain>
    </source>
</reference>
<protein>
    <submittedName>
        <fullName evidence="1">Uncharacterized protein</fullName>
    </submittedName>
</protein>
<dbReference type="Proteomes" id="UP001185028">
    <property type="component" value="Unassembled WGS sequence"/>
</dbReference>
<accession>A0ABU1IW63</accession>
<gene>
    <name evidence="1" type="ORF">JOC58_001382</name>
</gene>